<sequence length="75" mass="8273">MSKTIVLLILISFISFTFFAEVSEGVREISYGAVGENHIPCDRKSGNNVKCHLGEPETSYQRGCSPLTRCRGPQP</sequence>
<keyword evidence="4" id="KW-0372">Hormone</keyword>
<dbReference type="InterPro" id="IPR008801">
    <property type="entry name" value="RALF"/>
</dbReference>
<dbReference type="GO" id="GO:0005179">
    <property type="term" value="F:hormone activity"/>
    <property type="evidence" value="ECO:0007669"/>
    <property type="project" value="UniProtKB-KW"/>
</dbReference>
<name>A0A0V0I4P0_SOLCH</name>
<keyword evidence="6" id="KW-1015">Disulfide bond</keyword>
<keyword evidence="5 8" id="KW-0732">Signal</keyword>
<protein>
    <submittedName>
        <fullName evidence="9">Putative ovule protein</fullName>
    </submittedName>
</protein>
<comment type="subcellular location">
    <subcellularLocation>
        <location evidence="1">Secreted</location>
    </subcellularLocation>
</comment>
<comment type="function">
    <text evidence="7">Cell signaling peptide that may regulate plant stress, growth, and development. Mediates a rapid alkalinization of extracellular space by mediating a transient increase in the cytoplasmic Ca(2+) concentration leading to a calcium-dependent signaling events through a cell surface receptor and a concomitant activation of some intracellular mitogen-activated protein kinases.</text>
</comment>
<dbReference type="GO" id="GO:0005576">
    <property type="term" value="C:extracellular region"/>
    <property type="evidence" value="ECO:0007669"/>
    <property type="project" value="UniProtKB-SubCell"/>
</dbReference>
<evidence type="ECO:0000256" key="7">
    <source>
        <dbReference type="ARBA" id="ARBA00037228"/>
    </source>
</evidence>
<accession>A0A0V0I4P0</accession>
<dbReference type="EMBL" id="GEDG01011064">
    <property type="protein sequence ID" value="JAP27537.1"/>
    <property type="molecule type" value="Transcribed_RNA"/>
</dbReference>
<comment type="similarity">
    <text evidence="2">Belongs to the plant rapid alkalinization factor (RALF) family.</text>
</comment>
<evidence type="ECO:0000256" key="8">
    <source>
        <dbReference type="SAM" id="SignalP"/>
    </source>
</evidence>
<evidence type="ECO:0000256" key="5">
    <source>
        <dbReference type="ARBA" id="ARBA00022729"/>
    </source>
</evidence>
<evidence type="ECO:0000256" key="4">
    <source>
        <dbReference type="ARBA" id="ARBA00022702"/>
    </source>
</evidence>
<dbReference type="AlphaFoldDB" id="A0A0V0I4P0"/>
<dbReference type="PANTHER" id="PTHR34270:SF3">
    <property type="entry name" value="PROTEIN RALF-LIKE 16-RELATED"/>
    <property type="match status" value="1"/>
</dbReference>
<feature type="chain" id="PRO_5006866221" evidence="8">
    <location>
        <begin position="20"/>
        <end position="75"/>
    </location>
</feature>
<evidence type="ECO:0000256" key="1">
    <source>
        <dbReference type="ARBA" id="ARBA00004613"/>
    </source>
</evidence>
<evidence type="ECO:0000256" key="6">
    <source>
        <dbReference type="ARBA" id="ARBA00023157"/>
    </source>
</evidence>
<keyword evidence="3" id="KW-0964">Secreted</keyword>
<dbReference type="Pfam" id="PF05498">
    <property type="entry name" value="RALF"/>
    <property type="match status" value="1"/>
</dbReference>
<organism evidence="9">
    <name type="scientific">Solanum chacoense</name>
    <name type="common">Chaco potato</name>
    <dbReference type="NCBI Taxonomy" id="4108"/>
    <lineage>
        <taxon>Eukaryota</taxon>
        <taxon>Viridiplantae</taxon>
        <taxon>Streptophyta</taxon>
        <taxon>Embryophyta</taxon>
        <taxon>Tracheophyta</taxon>
        <taxon>Spermatophyta</taxon>
        <taxon>Magnoliopsida</taxon>
        <taxon>eudicotyledons</taxon>
        <taxon>Gunneridae</taxon>
        <taxon>Pentapetalae</taxon>
        <taxon>asterids</taxon>
        <taxon>lamiids</taxon>
        <taxon>Solanales</taxon>
        <taxon>Solanaceae</taxon>
        <taxon>Solanoideae</taxon>
        <taxon>Solaneae</taxon>
        <taxon>Solanum</taxon>
    </lineage>
</organism>
<evidence type="ECO:0000256" key="2">
    <source>
        <dbReference type="ARBA" id="ARBA00009178"/>
    </source>
</evidence>
<evidence type="ECO:0000256" key="3">
    <source>
        <dbReference type="ARBA" id="ARBA00022525"/>
    </source>
</evidence>
<feature type="signal peptide" evidence="8">
    <location>
        <begin position="1"/>
        <end position="19"/>
    </location>
</feature>
<dbReference type="PANTHER" id="PTHR34270">
    <property type="entry name" value="PROTEIN RALF-LIKE 15-RELATED"/>
    <property type="match status" value="1"/>
</dbReference>
<reference evidence="9" key="1">
    <citation type="submission" date="2015-12" db="EMBL/GenBank/DDBJ databases">
        <title>Gene expression during late stages of embryo sac development: a critical building block for successful pollen-pistil interactions.</title>
        <authorList>
            <person name="Liu Y."/>
            <person name="Joly V."/>
            <person name="Sabar M."/>
            <person name="Matton D.P."/>
        </authorList>
    </citation>
    <scope>NUCLEOTIDE SEQUENCE</scope>
</reference>
<proteinExistence type="inferred from homology"/>
<evidence type="ECO:0000313" key="9">
    <source>
        <dbReference type="EMBL" id="JAP27537.1"/>
    </source>
</evidence>